<reference evidence="1 2" key="1">
    <citation type="journal article" date="2009" name="J. Bacteriol.">
        <title>Draft genome sequence of the extremely acidophilic bacterium Acidithiobacillus caldus ATCC 51756 reveals metabolic versatility in the genus Acidithiobacillus.</title>
        <authorList>
            <person name="Valdes J."/>
            <person name="Quatrini R."/>
            <person name="Hallberg K."/>
            <person name="Dopson M."/>
            <person name="Valenzuela P.D."/>
            <person name="Holmes D.S."/>
        </authorList>
    </citation>
    <scope>NUCLEOTIDE SEQUENCE [LARGE SCALE GENOMIC DNA]</scope>
    <source>
        <strain evidence="2">ATCC 51756 / DSM 8584 / KU</strain>
        <plasmid evidence="2">megaPlasmid mpAca1.1</plasmid>
    </source>
</reference>
<keyword evidence="1" id="KW-0614">Plasmid</keyword>
<dbReference type="AlphaFoldDB" id="A0A059ZV45"/>
<dbReference type="RefSeq" id="WP_040131357.1">
    <property type="nucleotide sequence ID" value="NZ_CP005987.1"/>
</dbReference>
<geneLocation type="plasmid" evidence="2">
    <name>megaPlasmid mpAca1.1</name>
</geneLocation>
<dbReference type="Proteomes" id="UP000005522">
    <property type="component" value="Plasmid megap mpAca1.1"/>
</dbReference>
<gene>
    <name evidence="1" type="ORF">Acaty_m0086</name>
</gene>
<proteinExistence type="predicted"/>
<dbReference type="KEGG" id="acz:Acaty_m0086"/>
<dbReference type="HOGENOM" id="CLU_196491_0_0_6"/>
<accession>A0A059ZV45</accession>
<sequence>MQTANAKPYKQFQWLWVLTLAFLLAGWLGHQSPRYAAEEGGGIFEGISATTGTSAPYPLSRRSTAQQKAPHAAHRLSAYAL</sequence>
<dbReference type="eggNOG" id="ENOG50313GR">
    <property type="taxonomic scope" value="Bacteria"/>
</dbReference>
<organism evidence="1 2">
    <name type="scientific">Acidithiobacillus caldus (strain ATCC 51756 / DSM 8584 / KU)</name>
    <dbReference type="NCBI Taxonomy" id="637389"/>
    <lineage>
        <taxon>Bacteria</taxon>
        <taxon>Pseudomonadati</taxon>
        <taxon>Pseudomonadota</taxon>
        <taxon>Acidithiobacillia</taxon>
        <taxon>Acidithiobacillales</taxon>
        <taxon>Acidithiobacillaceae</taxon>
        <taxon>Acidithiobacillus</taxon>
    </lineage>
</organism>
<name>A0A059ZV45_ACICK</name>
<evidence type="ECO:0000313" key="1">
    <source>
        <dbReference type="EMBL" id="AIA56659.1"/>
    </source>
</evidence>
<evidence type="ECO:0000313" key="2">
    <source>
        <dbReference type="Proteomes" id="UP000005522"/>
    </source>
</evidence>
<dbReference type="EMBL" id="CP005987">
    <property type="protein sequence ID" value="AIA56659.1"/>
    <property type="molecule type" value="Genomic_DNA"/>
</dbReference>
<protein>
    <submittedName>
        <fullName evidence="1">Uncharacterized protein</fullName>
    </submittedName>
</protein>